<dbReference type="PANTHER" id="PTHR30055">
    <property type="entry name" value="HTH-TYPE TRANSCRIPTIONAL REGULATOR RUTR"/>
    <property type="match status" value="1"/>
</dbReference>
<dbReference type="STRING" id="985054.SAMN05444358_1011723"/>
<evidence type="ECO:0000256" key="2">
    <source>
        <dbReference type="PROSITE-ProRule" id="PRU00335"/>
    </source>
</evidence>
<dbReference type="PROSITE" id="PS50977">
    <property type="entry name" value="HTH_TETR_2"/>
    <property type="match status" value="1"/>
</dbReference>
<feature type="domain" description="HTH tetR-type" evidence="3">
    <location>
        <begin position="10"/>
        <end position="70"/>
    </location>
</feature>
<evidence type="ECO:0000256" key="1">
    <source>
        <dbReference type="ARBA" id="ARBA00023125"/>
    </source>
</evidence>
<feature type="DNA-binding region" description="H-T-H motif" evidence="2">
    <location>
        <begin position="33"/>
        <end position="52"/>
    </location>
</feature>
<dbReference type="Gene3D" id="1.10.10.60">
    <property type="entry name" value="Homeodomain-like"/>
    <property type="match status" value="1"/>
</dbReference>
<dbReference type="PANTHER" id="PTHR30055:SF226">
    <property type="entry name" value="HTH-TYPE TRANSCRIPTIONAL REGULATOR PKSA"/>
    <property type="match status" value="1"/>
</dbReference>
<dbReference type="GO" id="GO:0003700">
    <property type="term" value="F:DNA-binding transcription factor activity"/>
    <property type="evidence" value="ECO:0007669"/>
    <property type="project" value="TreeGrafter"/>
</dbReference>
<reference evidence="5" key="1">
    <citation type="submission" date="2016-10" db="EMBL/GenBank/DDBJ databases">
        <authorList>
            <person name="Varghese N."/>
            <person name="Submissions S."/>
        </authorList>
    </citation>
    <scope>NUCLEOTIDE SEQUENCE [LARGE SCALE GENOMIC DNA]</scope>
    <source>
        <strain evidence="5">DSM 27839</strain>
    </source>
</reference>
<evidence type="ECO:0000259" key="3">
    <source>
        <dbReference type="PROSITE" id="PS50977"/>
    </source>
</evidence>
<proteinExistence type="predicted"/>
<dbReference type="Proteomes" id="UP000183400">
    <property type="component" value="Unassembled WGS sequence"/>
</dbReference>
<accession>A0A1H2WAB0</accession>
<evidence type="ECO:0000313" key="5">
    <source>
        <dbReference type="Proteomes" id="UP000183400"/>
    </source>
</evidence>
<dbReference type="InterPro" id="IPR036271">
    <property type="entry name" value="Tet_transcr_reg_TetR-rel_C_sf"/>
</dbReference>
<dbReference type="Pfam" id="PF17932">
    <property type="entry name" value="TetR_C_24"/>
    <property type="match status" value="1"/>
</dbReference>
<name>A0A1H2WAB0_9RHOB</name>
<keyword evidence="5" id="KW-1185">Reference proteome</keyword>
<keyword evidence="1 2" id="KW-0238">DNA-binding</keyword>
<dbReference type="RefSeq" id="WP_074736033.1">
    <property type="nucleotide sequence ID" value="NZ_FNNP01000001.1"/>
</dbReference>
<dbReference type="OrthoDB" id="9779746at2"/>
<dbReference type="EMBL" id="FNNP01000001">
    <property type="protein sequence ID" value="SDW77455.1"/>
    <property type="molecule type" value="Genomic_DNA"/>
</dbReference>
<dbReference type="PRINTS" id="PR00455">
    <property type="entry name" value="HTHTETR"/>
</dbReference>
<evidence type="ECO:0000313" key="4">
    <source>
        <dbReference type="EMBL" id="SDW77455.1"/>
    </source>
</evidence>
<dbReference type="InterPro" id="IPR009057">
    <property type="entry name" value="Homeodomain-like_sf"/>
</dbReference>
<dbReference type="GO" id="GO:0000976">
    <property type="term" value="F:transcription cis-regulatory region binding"/>
    <property type="evidence" value="ECO:0007669"/>
    <property type="project" value="TreeGrafter"/>
</dbReference>
<dbReference type="InterPro" id="IPR001647">
    <property type="entry name" value="HTH_TetR"/>
</dbReference>
<dbReference type="SUPFAM" id="SSF46689">
    <property type="entry name" value="Homeodomain-like"/>
    <property type="match status" value="1"/>
</dbReference>
<dbReference type="Gene3D" id="1.10.357.10">
    <property type="entry name" value="Tetracycline Repressor, domain 2"/>
    <property type="match status" value="1"/>
</dbReference>
<organism evidence="4 5">
    <name type="scientific">Ruegeria halocynthiae</name>
    <dbReference type="NCBI Taxonomy" id="985054"/>
    <lineage>
        <taxon>Bacteria</taxon>
        <taxon>Pseudomonadati</taxon>
        <taxon>Pseudomonadota</taxon>
        <taxon>Alphaproteobacteria</taxon>
        <taxon>Rhodobacterales</taxon>
        <taxon>Roseobacteraceae</taxon>
        <taxon>Ruegeria</taxon>
    </lineage>
</organism>
<gene>
    <name evidence="4" type="ORF">SAMN05444358_1011723</name>
</gene>
<sequence length="198" mass="22444">MARTIAKDHDHKRARILKSAARVFAREGFDRASMSQLARECGISKANIYHYYDSKDAILFDMLDSYLRHLRDQICGLNLQDLSPAERLHQVVHEILMAYQGVDDEHRVQTSGMSALPEEQQKLLRGYQRDLVVFLSEIIADVAPETFREDATKLRATTMSVFGMLNWFYMWNADADAEARGNYAALVSDLTLSGVAGL</sequence>
<protein>
    <submittedName>
        <fullName evidence="4">Transcriptional regulator, TetR family</fullName>
    </submittedName>
</protein>
<dbReference type="SUPFAM" id="SSF48498">
    <property type="entry name" value="Tetracyclin repressor-like, C-terminal domain"/>
    <property type="match status" value="1"/>
</dbReference>
<dbReference type="InterPro" id="IPR050109">
    <property type="entry name" value="HTH-type_TetR-like_transc_reg"/>
</dbReference>
<dbReference type="AlphaFoldDB" id="A0A1H2WAB0"/>
<dbReference type="InterPro" id="IPR041490">
    <property type="entry name" value="KstR2_TetR_C"/>
</dbReference>
<dbReference type="Pfam" id="PF00440">
    <property type="entry name" value="TetR_N"/>
    <property type="match status" value="1"/>
</dbReference>